<name>A0A061QP40_9CHLO</name>
<sequence>APAGGTGSSGRSMKPTSDELRFCTALLSAHARTAFRMPRRRQPTGRGCLNALARVKCAHDVSGSPPTASADHGSSQQLAPHSLQNSSGSNPW</sequence>
<protein>
    <submittedName>
        <fullName evidence="2">Uncharacterized protein</fullName>
    </submittedName>
</protein>
<feature type="compositionally biased region" description="Polar residues" evidence="1">
    <location>
        <begin position="64"/>
        <end position="92"/>
    </location>
</feature>
<evidence type="ECO:0000313" key="2">
    <source>
        <dbReference type="EMBL" id="JAC60106.1"/>
    </source>
</evidence>
<organism evidence="2">
    <name type="scientific">Tetraselmis sp. GSL018</name>
    <dbReference type="NCBI Taxonomy" id="582737"/>
    <lineage>
        <taxon>Eukaryota</taxon>
        <taxon>Viridiplantae</taxon>
        <taxon>Chlorophyta</taxon>
        <taxon>core chlorophytes</taxon>
        <taxon>Chlorodendrophyceae</taxon>
        <taxon>Chlorodendrales</taxon>
        <taxon>Chlorodendraceae</taxon>
        <taxon>Tetraselmis</taxon>
    </lineage>
</organism>
<reference evidence="2" key="1">
    <citation type="submission" date="2014-05" db="EMBL/GenBank/DDBJ databases">
        <title>The transcriptome of the halophilic microalga Tetraselmis sp. GSL018 isolated from the Great Salt Lake, Utah.</title>
        <authorList>
            <person name="Jinkerson R.E."/>
            <person name="D'Adamo S."/>
            <person name="Posewitz M.C."/>
        </authorList>
    </citation>
    <scope>NUCLEOTIDE SEQUENCE</scope>
    <source>
        <strain evidence="2">GSL018</strain>
    </source>
</reference>
<dbReference type="EMBL" id="GBEZ01027172">
    <property type="protein sequence ID" value="JAC60106.1"/>
    <property type="molecule type" value="Transcribed_RNA"/>
</dbReference>
<feature type="region of interest" description="Disordered" evidence="1">
    <location>
        <begin position="60"/>
        <end position="92"/>
    </location>
</feature>
<proteinExistence type="predicted"/>
<accession>A0A061QP40</accession>
<gene>
    <name evidence="2" type="ORF">TSPGSL018_29789</name>
</gene>
<feature type="non-terminal residue" evidence="2">
    <location>
        <position position="1"/>
    </location>
</feature>
<evidence type="ECO:0000256" key="1">
    <source>
        <dbReference type="SAM" id="MobiDB-lite"/>
    </source>
</evidence>
<dbReference type="AlphaFoldDB" id="A0A061QP40"/>